<gene>
    <name evidence="6" type="ORF">L2764_18680</name>
</gene>
<dbReference type="RefSeq" id="WP_248941840.1">
    <property type="nucleotide sequence ID" value="NZ_JAKIKS010000088.1"/>
</dbReference>
<feature type="domain" description="Cytochrome c" evidence="5">
    <location>
        <begin position="67"/>
        <end position="157"/>
    </location>
</feature>
<protein>
    <submittedName>
        <fullName evidence="6">Cytochrome c</fullName>
    </submittedName>
</protein>
<reference evidence="6 7" key="1">
    <citation type="submission" date="2022-01" db="EMBL/GenBank/DDBJ databases">
        <title>Whole genome-based taxonomy of the Shewanellaceae.</title>
        <authorList>
            <person name="Martin-Rodriguez A.J."/>
        </authorList>
    </citation>
    <scope>NUCLEOTIDE SEQUENCE [LARGE SCALE GENOMIC DNA]</scope>
    <source>
        <strain evidence="6 7">DSM 17177</strain>
    </source>
</reference>
<dbReference type="PANTHER" id="PTHR35008">
    <property type="entry name" value="BLL4482 PROTEIN-RELATED"/>
    <property type="match status" value="1"/>
</dbReference>
<evidence type="ECO:0000256" key="3">
    <source>
        <dbReference type="ARBA" id="ARBA00023004"/>
    </source>
</evidence>
<accession>A0ABT0LFH0</accession>
<dbReference type="InterPro" id="IPR051459">
    <property type="entry name" value="Cytochrome_c-type_DH"/>
</dbReference>
<dbReference type="Pfam" id="PF13442">
    <property type="entry name" value="Cytochrome_CBB3"/>
    <property type="match status" value="1"/>
</dbReference>
<evidence type="ECO:0000256" key="1">
    <source>
        <dbReference type="ARBA" id="ARBA00022617"/>
    </source>
</evidence>
<evidence type="ECO:0000259" key="5">
    <source>
        <dbReference type="PROSITE" id="PS51007"/>
    </source>
</evidence>
<evidence type="ECO:0000313" key="7">
    <source>
        <dbReference type="Proteomes" id="UP001203423"/>
    </source>
</evidence>
<proteinExistence type="predicted"/>
<dbReference type="EMBL" id="JAKIKS010000088">
    <property type="protein sequence ID" value="MCL1126452.1"/>
    <property type="molecule type" value="Genomic_DNA"/>
</dbReference>
<comment type="caution">
    <text evidence="6">The sequence shown here is derived from an EMBL/GenBank/DDBJ whole genome shotgun (WGS) entry which is preliminary data.</text>
</comment>
<evidence type="ECO:0000313" key="6">
    <source>
        <dbReference type="EMBL" id="MCL1126452.1"/>
    </source>
</evidence>
<keyword evidence="1 4" id="KW-0349">Heme</keyword>
<evidence type="ECO:0000256" key="4">
    <source>
        <dbReference type="PROSITE-ProRule" id="PRU00433"/>
    </source>
</evidence>
<name>A0ABT0LFH0_9GAMM</name>
<dbReference type="InterPro" id="IPR036909">
    <property type="entry name" value="Cyt_c-like_dom_sf"/>
</dbReference>
<organism evidence="6 7">
    <name type="scientific">Shewanella surugensis</name>
    <dbReference type="NCBI Taxonomy" id="212020"/>
    <lineage>
        <taxon>Bacteria</taxon>
        <taxon>Pseudomonadati</taxon>
        <taxon>Pseudomonadota</taxon>
        <taxon>Gammaproteobacteria</taxon>
        <taxon>Alteromonadales</taxon>
        <taxon>Shewanellaceae</taxon>
        <taxon>Shewanella</taxon>
    </lineage>
</organism>
<dbReference type="InterPro" id="IPR009056">
    <property type="entry name" value="Cyt_c-like_dom"/>
</dbReference>
<dbReference type="Gene3D" id="1.10.760.10">
    <property type="entry name" value="Cytochrome c-like domain"/>
    <property type="match status" value="1"/>
</dbReference>
<evidence type="ECO:0000256" key="2">
    <source>
        <dbReference type="ARBA" id="ARBA00022723"/>
    </source>
</evidence>
<dbReference type="Proteomes" id="UP001203423">
    <property type="component" value="Unassembled WGS sequence"/>
</dbReference>
<keyword evidence="7" id="KW-1185">Reference proteome</keyword>
<keyword evidence="3 4" id="KW-0408">Iron</keyword>
<dbReference type="SUPFAM" id="SSF46626">
    <property type="entry name" value="Cytochrome c"/>
    <property type="match status" value="1"/>
</dbReference>
<keyword evidence="2 4" id="KW-0479">Metal-binding</keyword>
<sequence>MSLFDRGTYYFYLLLLLLLIIGSIRPLLANSCTEQDYCLGIVVSDTYITPWDIDVDPSGHSLPKGSGSYDQGLAIYNQQCIACHGPQGKGGIRMGEKLRPLPQLVNITPLPHKSIGRYWPYATTLFDYIQRAMPFYTPKSLKPDQIYALVAYLLIENNVISKDVILTNENLAEIKMPNRNGFVCDIRPDTFNLACMQDCLTPKDKGFDLGKIVMTDSKSLQADCLLLPE</sequence>
<dbReference type="PROSITE" id="PS51007">
    <property type="entry name" value="CYTC"/>
    <property type="match status" value="1"/>
</dbReference>
<dbReference type="PANTHER" id="PTHR35008:SF8">
    <property type="entry name" value="ALCOHOL DEHYDROGENASE CYTOCHROME C SUBUNIT"/>
    <property type="match status" value="1"/>
</dbReference>